<name>A0A6G1K0F0_9PLEO</name>
<comment type="subcellular location">
    <subcellularLocation>
        <location evidence="1">Nucleus</location>
    </subcellularLocation>
</comment>
<dbReference type="GO" id="GO:0001097">
    <property type="term" value="F:TFIIH-class transcription factor complex binding"/>
    <property type="evidence" value="ECO:0007669"/>
    <property type="project" value="TreeGrafter"/>
</dbReference>
<sequence>AAMSSLLKTSTANRIGAPSPTPSNSSVGAAKRKRTDDVTPATVVYSQPQETGTGNHVYTQLTYTIEHLRNTQKWMTFKEIMDYLNIQEHEHQTRAQLQVLYRSQNPANRVEYNPRTDTYRYKPKYDIRSTAELQGWLQTQKSAQGLSVKDLKDGWSNVQDDIKKLEDKQQILVKRNHKDSQAKTVWFNDPSLMHKMDDEFKHQWHGILLPANPDDLRNKLIGAGLKPSSAPREAISTKGKEKKRKTVRHSGKQTNNHMQNILKDFSYMRK</sequence>
<dbReference type="PANTHER" id="PTHR12716">
    <property type="entry name" value="TRANSCRIPTION INITIATION FACTOR IIE, BETA SUBUNIT"/>
    <property type="match status" value="1"/>
</dbReference>
<dbReference type="PIRSF" id="PIRSF016398">
    <property type="entry name" value="TFIIE-beta"/>
    <property type="match status" value="1"/>
</dbReference>
<gene>
    <name evidence="9" type="ORF">K504DRAFT_385851</name>
</gene>
<evidence type="ECO:0000256" key="3">
    <source>
        <dbReference type="ARBA" id="ARBA00023125"/>
    </source>
</evidence>
<dbReference type="InterPro" id="IPR040501">
    <property type="entry name" value="TFA2_Winged_2"/>
</dbReference>
<keyword evidence="4" id="KW-0804">Transcription</keyword>
<keyword evidence="5" id="KW-0539">Nucleus</keyword>
<feature type="domain" description="TFIIE beta" evidence="8">
    <location>
        <begin position="49"/>
        <end position="128"/>
    </location>
</feature>
<dbReference type="Pfam" id="PF22254">
    <property type="entry name" value="TFA2_E-tether"/>
    <property type="match status" value="1"/>
</dbReference>
<feature type="region of interest" description="Disordered" evidence="7">
    <location>
        <begin position="1"/>
        <end position="39"/>
    </location>
</feature>
<evidence type="ECO:0000259" key="8">
    <source>
        <dbReference type="PROSITE" id="PS51351"/>
    </source>
</evidence>
<dbReference type="EMBL" id="MU005776">
    <property type="protein sequence ID" value="KAF2706278.1"/>
    <property type="molecule type" value="Genomic_DNA"/>
</dbReference>
<dbReference type="PROSITE" id="PS51351">
    <property type="entry name" value="TFIIE_BETA_C"/>
    <property type="match status" value="1"/>
</dbReference>
<dbReference type="InterPro" id="IPR016656">
    <property type="entry name" value="TFIIE-bsu"/>
</dbReference>
<evidence type="ECO:0000256" key="5">
    <source>
        <dbReference type="ARBA" id="ARBA00023242"/>
    </source>
</evidence>
<keyword evidence="3" id="KW-0238">DNA-binding</keyword>
<feature type="region of interest" description="Disordered" evidence="7">
    <location>
        <begin position="226"/>
        <end position="255"/>
    </location>
</feature>
<proteinExistence type="predicted"/>
<keyword evidence="9" id="KW-0648">Protein biosynthesis</keyword>
<keyword evidence="10" id="KW-1185">Reference proteome</keyword>
<dbReference type="InterPro" id="IPR003166">
    <property type="entry name" value="TFIIE_bsu_DNA-bd"/>
</dbReference>
<feature type="non-terminal residue" evidence="9">
    <location>
        <position position="1"/>
    </location>
</feature>
<evidence type="ECO:0000313" key="10">
    <source>
        <dbReference type="Proteomes" id="UP000799428"/>
    </source>
</evidence>
<keyword evidence="9" id="KW-0396">Initiation factor</keyword>
<evidence type="ECO:0000256" key="7">
    <source>
        <dbReference type="SAM" id="MobiDB-lite"/>
    </source>
</evidence>
<keyword evidence="2" id="KW-0805">Transcription regulation</keyword>
<dbReference type="GO" id="GO:0006367">
    <property type="term" value="P:transcription initiation at RNA polymerase II promoter"/>
    <property type="evidence" value="ECO:0007669"/>
    <property type="project" value="InterPro"/>
</dbReference>
<dbReference type="Pfam" id="PF02186">
    <property type="entry name" value="TFIIE_beta"/>
    <property type="match status" value="1"/>
</dbReference>
<dbReference type="PANTHER" id="PTHR12716:SF8">
    <property type="entry name" value="TRANSCRIPTION INITIATION FACTOR IIE SUBUNIT BETA"/>
    <property type="match status" value="1"/>
</dbReference>
<reference evidence="9" key="1">
    <citation type="journal article" date="2020" name="Stud. Mycol.">
        <title>101 Dothideomycetes genomes: a test case for predicting lifestyles and emergence of pathogens.</title>
        <authorList>
            <person name="Haridas S."/>
            <person name="Albert R."/>
            <person name="Binder M."/>
            <person name="Bloem J."/>
            <person name="Labutti K."/>
            <person name="Salamov A."/>
            <person name="Andreopoulos B."/>
            <person name="Baker S."/>
            <person name="Barry K."/>
            <person name="Bills G."/>
            <person name="Bluhm B."/>
            <person name="Cannon C."/>
            <person name="Castanera R."/>
            <person name="Culley D."/>
            <person name="Daum C."/>
            <person name="Ezra D."/>
            <person name="Gonzalez J."/>
            <person name="Henrissat B."/>
            <person name="Kuo A."/>
            <person name="Liang C."/>
            <person name="Lipzen A."/>
            <person name="Lutzoni F."/>
            <person name="Magnuson J."/>
            <person name="Mondo S."/>
            <person name="Nolan M."/>
            <person name="Ohm R."/>
            <person name="Pangilinan J."/>
            <person name="Park H.-J."/>
            <person name="Ramirez L."/>
            <person name="Alfaro M."/>
            <person name="Sun H."/>
            <person name="Tritt A."/>
            <person name="Yoshinaga Y."/>
            <person name="Zwiers L.-H."/>
            <person name="Turgeon B."/>
            <person name="Goodwin S."/>
            <person name="Spatafora J."/>
            <person name="Crous P."/>
            <person name="Grigoriev I."/>
        </authorList>
    </citation>
    <scope>NUCLEOTIDE SEQUENCE</scope>
    <source>
        <strain evidence="9">CBS 279.74</strain>
    </source>
</reference>
<dbReference type="CDD" id="cd07977">
    <property type="entry name" value="TFIIE_beta_winged_helix"/>
    <property type="match status" value="1"/>
</dbReference>
<comment type="function">
    <text evidence="6">Recruits TFIIH to the initiation complex and stimulates the RNA polymerase II C-terminal domain kinase and DNA-dependent ATPase activities of TFIIH. Both TFIIH and TFIIE are required for promoter clearance by RNA polymerase.</text>
</comment>
<dbReference type="OrthoDB" id="5323195at2759"/>
<dbReference type="GO" id="GO:0003743">
    <property type="term" value="F:translation initiation factor activity"/>
    <property type="evidence" value="ECO:0007669"/>
    <property type="project" value="UniProtKB-KW"/>
</dbReference>
<dbReference type="GO" id="GO:0003677">
    <property type="term" value="F:DNA binding"/>
    <property type="evidence" value="ECO:0007669"/>
    <property type="project" value="UniProtKB-KW"/>
</dbReference>
<evidence type="ECO:0000256" key="1">
    <source>
        <dbReference type="ARBA" id="ARBA00004123"/>
    </source>
</evidence>
<protein>
    <submittedName>
        <fullName evidence="9">Transcription initiation factor IIE, beta subunit</fullName>
    </submittedName>
</protein>
<dbReference type="Pfam" id="PF18121">
    <property type="entry name" value="TFA2_Winged_2"/>
    <property type="match status" value="1"/>
</dbReference>
<dbReference type="Proteomes" id="UP000799428">
    <property type="component" value="Unassembled WGS sequence"/>
</dbReference>
<accession>A0A6G1K0F0</accession>
<evidence type="ECO:0000313" key="9">
    <source>
        <dbReference type="EMBL" id="KAF2706278.1"/>
    </source>
</evidence>
<feature type="compositionally biased region" description="Basic residues" evidence="7">
    <location>
        <begin position="240"/>
        <end position="251"/>
    </location>
</feature>
<dbReference type="GO" id="GO:0005673">
    <property type="term" value="C:transcription factor TFIIE complex"/>
    <property type="evidence" value="ECO:0007669"/>
    <property type="project" value="InterPro"/>
</dbReference>
<dbReference type="InterPro" id="IPR054600">
    <property type="entry name" value="TFA2_E-tether"/>
</dbReference>
<organism evidence="9 10">
    <name type="scientific">Pleomassaria siparia CBS 279.74</name>
    <dbReference type="NCBI Taxonomy" id="1314801"/>
    <lineage>
        <taxon>Eukaryota</taxon>
        <taxon>Fungi</taxon>
        <taxon>Dikarya</taxon>
        <taxon>Ascomycota</taxon>
        <taxon>Pezizomycotina</taxon>
        <taxon>Dothideomycetes</taxon>
        <taxon>Pleosporomycetidae</taxon>
        <taxon>Pleosporales</taxon>
        <taxon>Pleomassariaceae</taxon>
        <taxon>Pleomassaria</taxon>
    </lineage>
</organism>
<dbReference type="AlphaFoldDB" id="A0A6G1K0F0"/>
<evidence type="ECO:0000256" key="6">
    <source>
        <dbReference type="ARBA" id="ARBA00025581"/>
    </source>
</evidence>
<evidence type="ECO:0000256" key="4">
    <source>
        <dbReference type="ARBA" id="ARBA00023163"/>
    </source>
</evidence>
<evidence type="ECO:0000256" key="2">
    <source>
        <dbReference type="ARBA" id="ARBA00023015"/>
    </source>
</evidence>
<feature type="compositionally biased region" description="Polar residues" evidence="7">
    <location>
        <begin position="1"/>
        <end position="13"/>
    </location>
</feature>